<comment type="subcellular location">
    <subcellularLocation>
        <location evidence="1">Cytoplasm</location>
    </subcellularLocation>
</comment>
<evidence type="ECO:0000256" key="6">
    <source>
        <dbReference type="ARBA" id="ARBA00023306"/>
    </source>
</evidence>
<evidence type="ECO:0000256" key="1">
    <source>
        <dbReference type="ARBA" id="ARBA00004496"/>
    </source>
</evidence>
<evidence type="ECO:0000256" key="10">
    <source>
        <dbReference type="SAM" id="Coils"/>
    </source>
</evidence>
<keyword evidence="10" id="KW-0175">Coiled coil</keyword>
<keyword evidence="4 11" id="KW-0132">Cell division</keyword>
<evidence type="ECO:0000313" key="12">
    <source>
        <dbReference type="Proteomes" id="UP001565220"/>
    </source>
</evidence>
<dbReference type="InterPro" id="IPR053712">
    <property type="entry name" value="Bac_CellDiv_Activator"/>
</dbReference>
<dbReference type="RefSeq" id="WP_294182132.1">
    <property type="nucleotide sequence ID" value="NZ_JBGFFE010000008.1"/>
</dbReference>
<name>A0ABV4DW41_9CLOT</name>
<keyword evidence="6" id="KW-0131">Cell cycle</keyword>
<sequence length="199" mass="23192">MNVVTVFINGIEYNLKGDEQEEYLHKVASYVDKKVKNILENNSKLSTSSAAILSALNVADDMLKVKDQNADLSKQVGELKKVEKVYEDQLNSLKKQLKYTEELNEELKEKLKKIQNSGQLKEKDKQIEKLQEEIEIIKETTQKYVKENTKIVEENKELKFQIQSEKYKIIDLQHKLIENQINLAKEKKQKNPLLNKGTR</sequence>
<dbReference type="InterPro" id="IPR007838">
    <property type="entry name" value="Cell_div_ZapA-like"/>
</dbReference>
<reference evidence="11 12" key="1">
    <citation type="submission" date="2024-08" db="EMBL/GenBank/DDBJ databases">
        <title>Clostridium lapicellarii sp. nov., and Clostridium renhuaiense sp. nov., two species isolated from the mud in a fermentation cellar used for producing sauce-flavour Chinese liquors.</title>
        <authorList>
            <person name="Yang F."/>
            <person name="Wang H."/>
            <person name="Chen L.Q."/>
            <person name="Zhou N."/>
            <person name="Lu J.J."/>
            <person name="Pu X.X."/>
            <person name="Wan B."/>
            <person name="Wang L."/>
            <person name="Liu S.J."/>
        </authorList>
    </citation>
    <scope>NUCLEOTIDE SEQUENCE [LARGE SCALE GENOMIC DNA]</scope>
    <source>
        <strain evidence="11 12">MT-113</strain>
    </source>
</reference>
<comment type="subunit">
    <text evidence="8">Homodimer. Interacts with FtsZ.</text>
</comment>
<comment type="function">
    <text evidence="7">Activator of cell division through the inhibition of FtsZ GTPase activity, therefore promoting FtsZ assembly into bundles of protofilaments necessary for the formation of the division Z ring. It is recruited early at mid-cell but it is not essential for cell division.</text>
</comment>
<dbReference type="PANTHER" id="PTHR34981">
    <property type="entry name" value="CELL DIVISION PROTEIN ZAPA"/>
    <property type="match status" value="1"/>
</dbReference>
<gene>
    <name evidence="11" type="primary">zapA</name>
    <name evidence="11" type="ORF">AB8S09_07420</name>
</gene>
<evidence type="ECO:0000256" key="5">
    <source>
        <dbReference type="ARBA" id="ARBA00023210"/>
    </source>
</evidence>
<dbReference type="PANTHER" id="PTHR34981:SF1">
    <property type="entry name" value="CELL DIVISION PROTEIN ZAPA"/>
    <property type="match status" value="1"/>
</dbReference>
<evidence type="ECO:0000256" key="3">
    <source>
        <dbReference type="ARBA" id="ARBA00022490"/>
    </source>
</evidence>
<organism evidence="11 12">
    <name type="scientific">Clostridium lapidicellarium</name>
    <dbReference type="NCBI Taxonomy" id="3240931"/>
    <lineage>
        <taxon>Bacteria</taxon>
        <taxon>Bacillati</taxon>
        <taxon>Bacillota</taxon>
        <taxon>Clostridia</taxon>
        <taxon>Eubacteriales</taxon>
        <taxon>Clostridiaceae</taxon>
        <taxon>Clostridium</taxon>
    </lineage>
</organism>
<evidence type="ECO:0000256" key="9">
    <source>
        <dbReference type="ARBA" id="ARBA00033158"/>
    </source>
</evidence>
<keyword evidence="3" id="KW-0963">Cytoplasm</keyword>
<evidence type="ECO:0000256" key="4">
    <source>
        <dbReference type="ARBA" id="ARBA00022618"/>
    </source>
</evidence>
<dbReference type="GO" id="GO:0051301">
    <property type="term" value="P:cell division"/>
    <property type="evidence" value="ECO:0007669"/>
    <property type="project" value="UniProtKB-KW"/>
</dbReference>
<evidence type="ECO:0000313" key="11">
    <source>
        <dbReference type="EMBL" id="MEY8763465.1"/>
    </source>
</evidence>
<protein>
    <recommendedName>
        <fullName evidence="2">Cell division protein ZapA</fullName>
    </recommendedName>
    <alternativeName>
        <fullName evidence="9">Z ring-associated protein ZapA</fullName>
    </alternativeName>
</protein>
<dbReference type="Proteomes" id="UP001565220">
    <property type="component" value="Unassembled WGS sequence"/>
</dbReference>
<dbReference type="Pfam" id="PF05164">
    <property type="entry name" value="ZapA"/>
    <property type="match status" value="1"/>
</dbReference>
<evidence type="ECO:0000256" key="2">
    <source>
        <dbReference type="ARBA" id="ARBA00015195"/>
    </source>
</evidence>
<dbReference type="EMBL" id="JBGFFE010000008">
    <property type="protein sequence ID" value="MEY8763465.1"/>
    <property type="molecule type" value="Genomic_DNA"/>
</dbReference>
<keyword evidence="12" id="KW-1185">Reference proteome</keyword>
<keyword evidence="5" id="KW-0717">Septation</keyword>
<dbReference type="InterPro" id="IPR036192">
    <property type="entry name" value="Cell_div_ZapA-like_sf"/>
</dbReference>
<accession>A0ABV4DW41</accession>
<proteinExistence type="predicted"/>
<comment type="caution">
    <text evidence="11">The sequence shown here is derived from an EMBL/GenBank/DDBJ whole genome shotgun (WGS) entry which is preliminary data.</text>
</comment>
<evidence type="ECO:0000256" key="8">
    <source>
        <dbReference type="ARBA" id="ARBA00026068"/>
    </source>
</evidence>
<dbReference type="Gene3D" id="6.10.250.790">
    <property type="match status" value="1"/>
</dbReference>
<dbReference type="SUPFAM" id="SSF102829">
    <property type="entry name" value="Cell division protein ZapA-like"/>
    <property type="match status" value="1"/>
</dbReference>
<evidence type="ECO:0000256" key="7">
    <source>
        <dbReference type="ARBA" id="ARBA00024910"/>
    </source>
</evidence>
<feature type="coiled-coil region" evidence="10">
    <location>
        <begin position="76"/>
        <end position="147"/>
    </location>
</feature>